<comment type="function">
    <text evidence="8">Toxic component of a toxin-antitoxin (TA) system. An RNase.</text>
</comment>
<dbReference type="EC" id="3.1.-.-" evidence="8"/>
<dbReference type="PANTHER" id="PTHR33653:SF1">
    <property type="entry name" value="RIBONUCLEASE VAPC2"/>
    <property type="match status" value="1"/>
</dbReference>
<keyword evidence="2 8" id="KW-1277">Toxin-antitoxin system</keyword>
<dbReference type="InterPro" id="IPR050556">
    <property type="entry name" value="Type_II_TA_system_RNase"/>
</dbReference>
<evidence type="ECO:0000256" key="5">
    <source>
        <dbReference type="ARBA" id="ARBA00022801"/>
    </source>
</evidence>
<feature type="domain" description="PIN" evidence="9">
    <location>
        <begin position="2"/>
        <end position="115"/>
    </location>
</feature>
<dbReference type="Gene3D" id="3.40.50.1010">
    <property type="entry name" value="5'-nuclease"/>
    <property type="match status" value="1"/>
</dbReference>
<dbReference type="GO" id="GO:0004540">
    <property type="term" value="F:RNA nuclease activity"/>
    <property type="evidence" value="ECO:0007669"/>
    <property type="project" value="InterPro"/>
</dbReference>
<dbReference type="AlphaFoldDB" id="A0A2P1QTJ1"/>
<dbReference type="Proteomes" id="UP000033961">
    <property type="component" value="Chromosome I"/>
</dbReference>
<evidence type="ECO:0000259" key="9">
    <source>
        <dbReference type="Pfam" id="PF01850"/>
    </source>
</evidence>
<dbReference type="InterPro" id="IPR029060">
    <property type="entry name" value="PIN-like_dom_sf"/>
</dbReference>
<dbReference type="PANTHER" id="PTHR33653">
    <property type="entry name" value="RIBONUCLEASE VAPC2"/>
    <property type="match status" value="1"/>
</dbReference>
<dbReference type="GO" id="GO:0016787">
    <property type="term" value="F:hydrolase activity"/>
    <property type="evidence" value="ECO:0007669"/>
    <property type="project" value="UniProtKB-KW"/>
</dbReference>
<keyword evidence="8" id="KW-0800">Toxin</keyword>
<organism evidence="10 11">
    <name type="scientific">Leptospira santarosai</name>
    <dbReference type="NCBI Taxonomy" id="28183"/>
    <lineage>
        <taxon>Bacteria</taxon>
        <taxon>Pseudomonadati</taxon>
        <taxon>Spirochaetota</taxon>
        <taxon>Spirochaetia</taxon>
        <taxon>Leptospirales</taxon>
        <taxon>Leptospiraceae</taxon>
        <taxon>Leptospira</taxon>
    </lineage>
</organism>
<evidence type="ECO:0000256" key="4">
    <source>
        <dbReference type="ARBA" id="ARBA00022723"/>
    </source>
</evidence>
<dbReference type="GO" id="GO:0090729">
    <property type="term" value="F:toxin activity"/>
    <property type="evidence" value="ECO:0007669"/>
    <property type="project" value="UniProtKB-KW"/>
</dbReference>
<keyword evidence="5 8" id="KW-0378">Hydrolase</keyword>
<keyword evidence="3 8" id="KW-0540">Nuclease</keyword>
<evidence type="ECO:0000313" key="10">
    <source>
        <dbReference type="EMBL" id="AVQ12057.1"/>
    </source>
</evidence>
<dbReference type="HAMAP" id="MF_00265">
    <property type="entry name" value="VapC_Nob1"/>
    <property type="match status" value="1"/>
</dbReference>
<keyword evidence="4 8" id="KW-0479">Metal-binding</keyword>
<evidence type="ECO:0000256" key="6">
    <source>
        <dbReference type="ARBA" id="ARBA00022842"/>
    </source>
</evidence>
<proteinExistence type="inferred from homology"/>
<feature type="binding site" evidence="8">
    <location>
        <position position="93"/>
    </location>
    <ligand>
        <name>Mg(2+)</name>
        <dbReference type="ChEBI" id="CHEBI:18420"/>
    </ligand>
</feature>
<dbReference type="InterPro" id="IPR022907">
    <property type="entry name" value="VapC_family"/>
</dbReference>
<comment type="similarity">
    <text evidence="7 8">Belongs to the PINc/VapC protein family.</text>
</comment>
<evidence type="ECO:0000256" key="8">
    <source>
        <dbReference type="HAMAP-Rule" id="MF_00265"/>
    </source>
</evidence>
<evidence type="ECO:0000256" key="7">
    <source>
        <dbReference type="ARBA" id="ARBA00038093"/>
    </source>
</evidence>
<accession>A0A2P1QTJ1</accession>
<reference evidence="10 11" key="1">
    <citation type="journal article" date="2015" name="Genome Announc.">
        <title>Draft Genome Sequences of Leptospira santarosai Strains U160, U164, and U233, Isolated from Asymptomatic Cattle.</title>
        <authorList>
            <person name="Kremer F.S."/>
            <person name="Eslabao M.R."/>
            <person name="Provisor M."/>
            <person name="Woloski R.D."/>
            <person name="Ramires O.V."/>
            <person name="Moreno L.Z."/>
            <person name="Moreno A.M."/>
            <person name="Hamond C."/>
            <person name="Lilenbaum W."/>
            <person name="Dellagostin O.A."/>
        </authorList>
    </citation>
    <scope>NUCLEOTIDE SEQUENCE [LARGE SCALE GENOMIC DNA]</scope>
    <source>
        <strain evidence="10 11">U160</strain>
    </source>
</reference>
<protein>
    <recommendedName>
        <fullName evidence="8">Ribonuclease VapC</fullName>
        <shortName evidence="8">RNase VapC</shortName>
        <ecNumber evidence="8">3.1.-.-</ecNumber>
    </recommendedName>
    <alternativeName>
        <fullName evidence="8">Toxin VapC</fullName>
    </alternativeName>
</protein>
<evidence type="ECO:0000256" key="3">
    <source>
        <dbReference type="ARBA" id="ARBA00022722"/>
    </source>
</evidence>
<feature type="binding site" evidence="8">
    <location>
        <position position="5"/>
    </location>
    <ligand>
        <name>Mg(2+)</name>
        <dbReference type="ChEBI" id="CHEBI:18420"/>
    </ligand>
</feature>
<gene>
    <name evidence="8" type="primary">vapC</name>
    <name evidence="10" type="ORF">XB16_1727</name>
</gene>
<comment type="cofactor">
    <cofactor evidence="1 8">
        <name>Mg(2+)</name>
        <dbReference type="ChEBI" id="CHEBI:18420"/>
    </cofactor>
</comment>
<evidence type="ECO:0000256" key="2">
    <source>
        <dbReference type="ARBA" id="ARBA00022649"/>
    </source>
</evidence>
<dbReference type="SUPFAM" id="SSF88723">
    <property type="entry name" value="PIN domain-like"/>
    <property type="match status" value="1"/>
</dbReference>
<dbReference type="GO" id="GO:0000287">
    <property type="term" value="F:magnesium ion binding"/>
    <property type="evidence" value="ECO:0007669"/>
    <property type="project" value="UniProtKB-UniRule"/>
</dbReference>
<evidence type="ECO:0000256" key="1">
    <source>
        <dbReference type="ARBA" id="ARBA00001946"/>
    </source>
</evidence>
<dbReference type="EMBL" id="CP027843">
    <property type="protein sequence ID" value="AVQ12057.1"/>
    <property type="molecule type" value="Genomic_DNA"/>
</dbReference>
<keyword evidence="6 8" id="KW-0460">Magnesium</keyword>
<dbReference type="InterPro" id="IPR002716">
    <property type="entry name" value="PIN_dom"/>
</dbReference>
<name>A0A2P1QTJ1_9LEPT</name>
<evidence type="ECO:0000313" key="11">
    <source>
        <dbReference type="Proteomes" id="UP000033961"/>
    </source>
</evidence>
<dbReference type="Pfam" id="PF01850">
    <property type="entry name" value="PIN"/>
    <property type="match status" value="1"/>
</dbReference>
<sequence length="130" mass="15116">MIFADSDVLIDLLRDKPSAHRWLDTLTDEEEFVICGFSAFELLNGCQNKKDLGELQSHFIWQSRIVWPDSETMVKALDTFQTYKLSHGMQINDALIGHTALAFHTPIYTFNRKHFSIINGLEIIEPYRRE</sequence>